<evidence type="ECO:0000256" key="1">
    <source>
        <dbReference type="SAM" id="MobiDB-lite"/>
    </source>
</evidence>
<dbReference type="AlphaFoldDB" id="A0AAC8Q0W8"/>
<dbReference type="RefSeq" id="WP_047854194.1">
    <property type="nucleotide sequence ID" value="NZ_CP011509.1"/>
</dbReference>
<feature type="region of interest" description="Disordered" evidence="1">
    <location>
        <begin position="1"/>
        <end position="23"/>
    </location>
</feature>
<proteinExistence type="predicted"/>
<evidence type="ECO:0000313" key="3">
    <source>
        <dbReference type="EMBL" id="REG30883.1"/>
    </source>
</evidence>
<dbReference type="Proteomes" id="UP000035579">
    <property type="component" value="Chromosome"/>
</dbReference>
<dbReference type="EMBL" id="QUMU01000006">
    <property type="protein sequence ID" value="REG30883.1"/>
    <property type="molecule type" value="Genomic_DNA"/>
</dbReference>
<dbReference type="Proteomes" id="UP000256345">
    <property type="component" value="Unassembled WGS sequence"/>
</dbReference>
<reference evidence="3 5" key="2">
    <citation type="submission" date="2018-08" db="EMBL/GenBank/DDBJ databases">
        <title>Genomic Encyclopedia of Archaeal and Bacterial Type Strains, Phase II (KMG-II): from individual species to whole genera.</title>
        <authorList>
            <person name="Goeker M."/>
        </authorList>
    </citation>
    <scope>NUCLEOTIDE SEQUENCE [LARGE SCALE GENOMIC DNA]</scope>
    <source>
        <strain evidence="3 5">DSM 2261</strain>
    </source>
</reference>
<protein>
    <submittedName>
        <fullName evidence="2">Uncharacterized protein</fullName>
    </submittedName>
</protein>
<keyword evidence="5" id="KW-1185">Reference proteome</keyword>
<sequence length="355" mass="38631">MEKKTRTRGGKVQNGADGGFEQQLGPLTRAIDDAVAGIPDQKQRREVRQAVGEAVHGAMKDLAHRAKAPKELLGPTAGAIERGTNAIKQVKELGFVEFTAGLINGTFDAIVGATIKQMEAYADMVARLAKTLTDFQADHISPADITKHLADTYPDGVGGTSVRHTYEFVLTAANDELDIPERTARENLILVGEALAKEVKSVSPDFTFDPTKHIQAGKESFTEAWVTDARAAVGRLLAKSMIEHLRAMAREGMARIVVTDGELLSRLTFKVNATEREIASASRYDAYSSEWSAGAGYKGKRFRASFGYSSSNMHVSTVDESTFDDTTMTAEIIGQVKINFRTESFPPYIKDGPIE</sequence>
<evidence type="ECO:0000313" key="2">
    <source>
        <dbReference type="EMBL" id="AKI98974.1"/>
    </source>
</evidence>
<name>A0AAC8Q0W8_9BACT</name>
<reference evidence="2 4" key="1">
    <citation type="submission" date="2015-05" db="EMBL/GenBank/DDBJ databases">
        <title>Genome assembly of Archangium gephyra DSM 2261.</title>
        <authorList>
            <person name="Sharma G."/>
            <person name="Subramanian S."/>
        </authorList>
    </citation>
    <scope>NUCLEOTIDE SEQUENCE [LARGE SCALE GENOMIC DNA]</scope>
    <source>
        <strain evidence="2 4">DSM 2261</strain>
    </source>
</reference>
<evidence type="ECO:0000313" key="5">
    <source>
        <dbReference type="Proteomes" id="UP000256345"/>
    </source>
</evidence>
<organism evidence="2 4">
    <name type="scientific">Archangium gephyra</name>
    <dbReference type="NCBI Taxonomy" id="48"/>
    <lineage>
        <taxon>Bacteria</taxon>
        <taxon>Pseudomonadati</taxon>
        <taxon>Myxococcota</taxon>
        <taxon>Myxococcia</taxon>
        <taxon>Myxococcales</taxon>
        <taxon>Cystobacterineae</taxon>
        <taxon>Archangiaceae</taxon>
        <taxon>Archangium</taxon>
    </lineage>
</organism>
<dbReference type="EMBL" id="CP011509">
    <property type="protein sequence ID" value="AKI98974.1"/>
    <property type="molecule type" value="Genomic_DNA"/>
</dbReference>
<dbReference type="KEGG" id="age:AA314_00601"/>
<accession>A0AAC8Q0W8</accession>
<gene>
    <name evidence="2" type="ORF">AA314_00601</name>
    <name evidence="3" type="ORF">ATI61_106353</name>
</gene>
<evidence type="ECO:0000313" key="4">
    <source>
        <dbReference type="Proteomes" id="UP000035579"/>
    </source>
</evidence>